<evidence type="ECO:0000313" key="1">
    <source>
        <dbReference type="EMBL" id="MBR7834083.1"/>
    </source>
</evidence>
<name>A0A941ENB3_9ACTN</name>
<dbReference type="EMBL" id="JAGSOG010000047">
    <property type="protein sequence ID" value="MBR7834083.1"/>
    <property type="molecule type" value="Genomic_DNA"/>
</dbReference>
<accession>A0A941ENB3</accession>
<gene>
    <name evidence="1" type="ORF">KDL01_12460</name>
</gene>
<protein>
    <recommendedName>
        <fullName evidence="3">Metallothionein</fullName>
    </recommendedName>
</protein>
<keyword evidence="2" id="KW-1185">Reference proteome</keyword>
<evidence type="ECO:0008006" key="3">
    <source>
        <dbReference type="Google" id="ProtNLM"/>
    </source>
</evidence>
<comment type="caution">
    <text evidence="1">The sequence shown here is derived from an EMBL/GenBank/DDBJ whole genome shotgun (WGS) entry which is preliminary data.</text>
</comment>
<evidence type="ECO:0000313" key="2">
    <source>
        <dbReference type="Proteomes" id="UP000675781"/>
    </source>
</evidence>
<dbReference type="AlphaFoldDB" id="A0A941ENB3"/>
<sequence length="50" mass="5269">MTQSTTPQEAACGCTGRGCSCNPCRCNPCGCGAHKQDVRIERVPERTPAS</sequence>
<reference evidence="1" key="1">
    <citation type="submission" date="2021-04" db="EMBL/GenBank/DDBJ databases">
        <title>Genome based classification of Actinospica acidithermotolerans sp. nov., an actinobacterium isolated from an Indonesian hot spring.</title>
        <authorList>
            <person name="Kusuma A.B."/>
            <person name="Putra K.E."/>
            <person name="Nafisah S."/>
            <person name="Loh J."/>
            <person name="Nouioui I."/>
            <person name="Goodfellow M."/>
        </authorList>
    </citation>
    <scope>NUCLEOTIDE SEQUENCE</scope>
    <source>
        <strain evidence="1">CSCA 57</strain>
    </source>
</reference>
<organism evidence="1 2">
    <name type="scientific">Actinospica durhamensis</name>
    <dbReference type="NCBI Taxonomy" id="1508375"/>
    <lineage>
        <taxon>Bacteria</taxon>
        <taxon>Bacillati</taxon>
        <taxon>Actinomycetota</taxon>
        <taxon>Actinomycetes</taxon>
        <taxon>Catenulisporales</taxon>
        <taxon>Actinospicaceae</taxon>
        <taxon>Actinospica</taxon>
    </lineage>
</organism>
<dbReference type="RefSeq" id="WP_212528604.1">
    <property type="nucleotide sequence ID" value="NZ_JAGSOG010000047.1"/>
</dbReference>
<proteinExistence type="predicted"/>
<dbReference type="Proteomes" id="UP000675781">
    <property type="component" value="Unassembled WGS sequence"/>
</dbReference>